<evidence type="ECO:0000256" key="1">
    <source>
        <dbReference type="SAM" id="MobiDB-lite"/>
    </source>
</evidence>
<comment type="caution">
    <text evidence="2">The sequence shown here is derived from an EMBL/GenBank/DDBJ whole genome shotgun (WGS) entry which is preliminary data.</text>
</comment>
<dbReference type="InterPro" id="IPR007488">
    <property type="entry name" value="DUF535"/>
</dbReference>
<reference evidence="2" key="1">
    <citation type="submission" date="2022-08" db="EMBL/GenBank/DDBJ databases">
        <authorList>
            <person name="Kim S.-J."/>
        </authorList>
    </citation>
    <scope>NUCLEOTIDE SEQUENCE</scope>
    <source>
        <strain evidence="2">KJ</strain>
    </source>
</reference>
<name>A0AAP5QHR2_9BURK</name>
<feature type="region of interest" description="Disordered" evidence="1">
    <location>
        <begin position="315"/>
        <end position="340"/>
    </location>
</feature>
<dbReference type="GO" id="GO:0006974">
    <property type="term" value="P:DNA damage response"/>
    <property type="evidence" value="ECO:0007669"/>
    <property type="project" value="TreeGrafter"/>
</dbReference>
<dbReference type="RefSeq" id="WP_279630469.1">
    <property type="nucleotide sequence ID" value="NZ_PVZM01000037.1"/>
</dbReference>
<protein>
    <submittedName>
        <fullName evidence="2">VirK/YbjX family protein</fullName>
    </submittedName>
</protein>
<dbReference type="Pfam" id="PF04393">
    <property type="entry name" value="DUF535"/>
    <property type="match status" value="1"/>
</dbReference>
<evidence type="ECO:0000313" key="3">
    <source>
        <dbReference type="Proteomes" id="UP001246473"/>
    </source>
</evidence>
<evidence type="ECO:0000313" key="2">
    <source>
        <dbReference type="EMBL" id="MDT8843923.1"/>
    </source>
</evidence>
<dbReference type="PANTHER" id="PTHR38785:SF1">
    <property type="entry name" value="HOMOLOG OF VIRK"/>
    <property type="match status" value="1"/>
</dbReference>
<organism evidence="2 3">
    <name type="scientific">Paraburkholderia fungorum</name>
    <dbReference type="NCBI Taxonomy" id="134537"/>
    <lineage>
        <taxon>Bacteria</taxon>
        <taxon>Pseudomonadati</taxon>
        <taxon>Pseudomonadota</taxon>
        <taxon>Betaproteobacteria</taxon>
        <taxon>Burkholderiales</taxon>
        <taxon>Burkholderiaceae</taxon>
        <taxon>Paraburkholderia</taxon>
    </lineage>
</organism>
<dbReference type="AlphaFoldDB" id="A0AAP5QHR2"/>
<sequence length="340" mass="37980">MTFSSTYALLRKAVFATSPQSPFRRVRILMYSGIYPRAAWLWFQALSRQSLLTDLAVHNRRFVEKPFHRFGQADMSARSRAALICGHYAAMEQMLGDALTARIYLLGESVSLSSTLQYDIVLREPARCWREGLLTVAWMDRQTGVDLAWATVSIEYSAETRSCVLLIGGLQGPAGIDRERVRDATKACHGLRPKAAVMEALCELRRLLNIPMLAAVAKSSHVSHARDKGFHADYDAFWREMGGVESGARFILPRILPHREIGQVPSNKRAAFRRKHALIAEMLAQIQASLGPELSGMEQVKETGLYSQHSEHASTCRLHDGHQPCRQEPLAPGFYGDSAT</sequence>
<accession>A0AAP5QHR2</accession>
<gene>
    <name evidence="2" type="ORF">ParKJ_41775</name>
</gene>
<proteinExistence type="predicted"/>
<dbReference type="EMBL" id="JANSLM010000033">
    <property type="protein sequence ID" value="MDT8843923.1"/>
    <property type="molecule type" value="Genomic_DNA"/>
</dbReference>
<feature type="compositionally biased region" description="Basic and acidic residues" evidence="1">
    <location>
        <begin position="315"/>
        <end position="325"/>
    </location>
</feature>
<dbReference type="PANTHER" id="PTHR38785">
    <property type="entry name" value="HOMOLOG OF VIRK"/>
    <property type="match status" value="1"/>
</dbReference>
<dbReference type="Proteomes" id="UP001246473">
    <property type="component" value="Unassembled WGS sequence"/>
</dbReference>